<feature type="domain" description="Large ribosomal subunit protein uL6 alpha-beta" evidence="5">
    <location>
        <begin position="95"/>
        <end position="169"/>
    </location>
</feature>
<dbReference type="GO" id="GO:0003735">
    <property type="term" value="F:structural constituent of ribosome"/>
    <property type="evidence" value="ECO:0007669"/>
    <property type="project" value="InterPro"/>
</dbReference>
<comment type="caution">
    <text evidence="6">The sequence shown here is derived from an EMBL/GenBank/DDBJ whole genome shotgun (WGS) entry which is preliminary data.</text>
</comment>
<sequence>MVKEIARQVEIPEGVTVSVDRNVVTVKGPKGELSRTLSYPDLEIRKEDLQVIVNSRVDRKRHRAMVGTLASHINNMVTGVTKGYEYRMKVVYSHFPIQLKAASDELIINNFLGERKSRSARVLPGTKVEIGKDEVVITGMDKENVGQTMANIEQATRVHGFDVRIFQDGIYLIDKR</sequence>
<dbReference type="InterPro" id="IPR020040">
    <property type="entry name" value="Ribosomal_uL6_a/b-dom"/>
</dbReference>
<protein>
    <submittedName>
        <fullName evidence="6">Lsu ribosomal protein l9e (L6p)</fullName>
    </submittedName>
</protein>
<evidence type="ECO:0000256" key="3">
    <source>
        <dbReference type="ARBA" id="ARBA00022980"/>
    </source>
</evidence>
<dbReference type="InterPro" id="IPR036789">
    <property type="entry name" value="Ribosomal_uL6-like_a/b-dom_sf"/>
</dbReference>
<dbReference type="HAMAP" id="MF_01365_A">
    <property type="entry name" value="Ribosomal_uL6_A"/>
    <property type="match status" value="1"/>
</dbReference>
<keyword evidence="2" id="KW-0694">RNA-binding</keyword>
<keyword evidence="1" id="KW-0699">rRNA-binding</keyword>
<dbReference type="PROSITE" id="PS00700">
    <property type="entry name" value="RIBOSOMAL_L6_2"/>
    <property type="match status" value="1"/>
</dbReference>
<dbReference type="EMBL" id="LNQE01001394">
    <property type="protein sequence ID" value="KUG18226.1"/>
    <property type="molecule type" value="Genomic_DNA"/>
</dbReference>
<dbReference type="FunFam" id="3.90.930.12:FF:000004">
    <property type="entry name" value="60S ribosomal protein L9"/>
    <property type="match status" value="1"/>
</dbReference>
<name>A0A0W8FC91_9ZZZZ</name>
<dbReference type="FunFam" id="3.90.930.12:FF:000008">
    <property type="entry name" value="50S ribosomal protein L6"/>
    <property type="match status" value="1"/>
</dbReference>
<dbReference type="InterPro" id="IPR000702">
    <property type="entry name" value="Ribosomal_uL6-like"/>
</dbReference>
<dbReference type="InterPro" id="IPR002359">
    <property type="entry name" value="Ribosomal_uL6_CS2"/>
</dbReference>
<evidence type="ECO:0000256" key="4">
    <source>
        <dbReference type="ARBA" id="ARBA00023274"/>
    </source>
</evidence>
<dbReference type="Gene3D" id="3.90.930.12">
    <property type="entry name" value="Ribosomal protein L6, alpha-beta domain"/>
    <property type="match status" value="2"/>
</dbReference>
<keyword evidence="3 6" id="KW-0689">Ribosomal protein</keyword>
<keyword evidence="4" id="KW-0687">Ribonucleoprotein</keyword>
<dbReference type="SUPFAM" id="SSF56053">
    <property type="entry name" value="Ribosomal protein L6"/>
    <property type="match status" value="2"/>
</dbReference>
<dbReference type="PANTHER" id="PTHR11655">
    <property type="entry name" value="60S/50S RIBOSOMAL PROTEIN L6/L9"/>
    <property type="match status" value="1"/>
</dbReference>
<organism evidence="6">
    <name type="scientific">hydrocarbon metagenome</name>
    <dbReference type="NCBI Taxonomy" id="938273"/>
    <lineage>
        <taxon>unclassified sequences</taxon>
        <taxon>metagenomes</taxon>
        <taxon>ecological metagenomes</taxon>
    </lineage>
</organism>
<evidence type="ECO:0000256" key="1">
    <source>
        <dbReference type="ARBA" id="ARBA00022730"/>
    </source>
</evidence>
<evidence type="ECO:0000259" key="5">
    <source>
        <dbReference type="Pfam" id="PF00347"/>
    </source>
</evidence>
<accession>A0A0W8FC91</accession>
<gene>
    <name evidence="6" type="ORF">ASZ90_012114</name>
</gene>
<dbReference type="NCBIfam" id="NF004037">
    <property type="entry name" value="PRK05518.1"/>
    <property type="match status" value="1"/>
</dbReference>
<dbReference type="Pfam" id="PF00347">
    <property type="entry name" value="Ribosomal_L6"/>
    <property type="match status" value="2"/>
</dbReference>
<reference evidence="6" key="1">
    <citation type="journal article" date="2015" name="Proc. Natl. Acad. Sci. U.S.A.">
        <title>Networks of energetic and metabolic interactions define dynamics in microbial communities.</title>
        <authorList>
            <person name="Embree M."/>
            <person name="Liu J.K."/>
            <person name="Al-Bassam M.M."/>
            <person name="Zengler K."/>
        </authorList>
    </citation>
    <scope>NUCLEOTIDE SEQUENCE</scope>
</reference>
<evidence type="ECO:0000256" key="2">
    <source>
        <dbReference type="ARBA" id="ARBA00022884"/>
    </source>
</evidence>
<feature type="domain" description="Large ribosomal subunit protein uL6 alpha-beta" evidence="5">
    <location>
        <begin position="11"/>
        <end position="83"/>
    </location>
</feature>
<dbReference type="PIRSF" id="PIRSF002162">
    <property type="entry name" value="Ribosomal_L6"/>
    <property type="match status" value="1"/>
</dbReference>
<dbReference type="GO" id="GO:0019843">
    <property type="term" value="F:rRNA binding"/>
    <property type="evidence" value="ECO:0007669"/>
    <property type="project" value="UniProtKB-KW"/>
</dbReference>
<dbReference type="InterPro" id="IPR019907">
    <property type="entry name" value="Ribosomal_uL6_arc"/>
</dbReference>
<dbReference type="PANTHER" id="PTHR11655:SF16">
    <property type="entry name" value="60S RIBOSOMAL PROTEIN L9"/>
    <property type="match status" value="1"/>
</dbReference>
<dbReference type="AlphaFoldDB" id="A0A0W8FC91"/>
<dbReference type="GO" id="GO:0022625">
    <property type="term" value="C:cytosolic large ribosomal subunit"/>
    <property type="evidence" value="ECO:0007669"/>
    <property type="project" value="TreeGrafter"/>
</dbReference>
<dbReference type="GO" id="GO:0002181">
    <property type="term" value="P:cytoplasmic translation"/>
    <property type="evidence" value="ECO:0007669"/>
    <property type="project" value="TreeGrafter"/>
</dbReference>
<evidence type="ECO:0000313" key="6">
    <source>
        <dbReference type="EMBL" id="KUG18226.1"/>
    </source>
</evidence>
<dbReference type="NCBIfam" id="TIGR03653">
    <property type="entry name" value="uL6_arch"/>
    <property type="match status" value="1"/>
</dbReference>
<proteinExistence type="inferred from homology"/>